<protein>
    <submittedName>
        <fullName evidence="1">Uncharacterized protein</fullName>
    </submittedName>
</protein>
<gene>
    <name evidence="1" type="ORF">SEMRO_652_G181760.1</name>
</gene>
<keyword evidence="2" id="KW-1185">Reference proteome</keyword>
<dbReference type="EMBL" id="CAICTM010000651">
    <property type="protein sequence ID" value="CAB9514420.1"/>
    <property type="molecule type" value="Genomic_DNA"/>
</dbReference>
<reference evidence="1" key="1">
    <citation type="submission" date="2020-06" db="EMBL/GenBank/DDBJ databases">
        <authorList>
            <consortium name="Plant Systems Biology data submission"/>
        </authorList>
    </citation>
    <scope>NUCLEOTIDE SEQUENCE</scope>
    <source>
        <strain evidence="1">D6</strain>
    </source>
</reference>
<organism evidence="1 2">
    <name type="scientific">Seminavis robusta</name>
    <dbReference type="NCBI Taxonomy" id="568900"/>
    <lineage>
        <taxon>Eukaryota</taxon>
        <taxon>Sar</taxon>
        <taxon>Stramenopiles</taxon>
        <taxon>Ochrophyta</taxon>
        <taxon>Bacillariophyta</taxon>
        <taxon>Bacillariophyceae</taxon>
        <taxon>Bacillariophycidae</taxon>
        <taxon>Naviculales</taxon>
        <taxon>Naviculaceae</taxon>
        <taxon>Seminavis</taxon>
    </lineage>
</organism>
<proteinExistence type="predicted"/>
<sequence length="617" mass="68935">MESFMTTGGDTSAEAILQNVFRRAHHEDPKTGGIELAVGLLLQHPKLARKTYLTKRAPTARYPLFILAQSGASLAQVKSVFALYSSEEHKEKLQSVHQGSHSRILPKPELMQVMEGGKASFDVLSFLVENCPGLLTHNDAIGGLAVHKFFRRWGYGFYRVEGSQKCDNLAFSMIQKCPACCDFDLFWLALQVESSDKIVDMIVEQLLKRGDIDSLEYKGTALGPARSGFDLSVRDVKAITKLLEKAETFSFDPFPGALTPDTFRSLMNGIMDAKTLRQVSLSLDGQFLETHDAARTHFRRALANSSFEEFKLFLPVFGSTADAMVHDMVAAFRFRNKPLVSLTLENGHFTSMNSLMRLISSDCTRSLVFRSVGLPQHAHTGTNTPAPDNQCLESFEMVGGYLTPATDTDTTAALIRCLGAIPSLERLVFQRPKESLSEDATDLVADLLRRSQNLKELDLPLDMRVDVSSICEVLKDNNTLRSFSCWPVVGHEEAQARSRSQTVKVNTTLIRFDCYGLGCRDGRDSFTETDYHLYLNRFGKRQARDPETSKATFVKLLDGVSNDKSFLHRFIVAAEHSVLYGLLRENPTVWLAQGHAKRPLERSFHPNSPAPKKRRIA</sequence>
<dbReference type="InterPro" id="IPR032675">
    <property type="entry name" value="LRR_dom_sf"/>
</dbReference>
<accession>A0A9N8HJC4</accession>
<dbReference type="Gene3D" id="3.80.10.10">
    <property type="entry name" value="Ribonuclease Inhibitor"/>
    <property type="match status" value="1"/>
</dbReference>
<evidence type="ECO:0000313" key="2">
    <source>
        <dbReference type="Proteomes" id="UP001153069"/>
    </source>
</evidence>
<name>A0A9N8HJC4_9STRA</name>
<evidence type="ECO:0000313" key="1">
    <source>
        <dbReference type="EMBL" id="CAB9514420.1"/>
    </source>
</evidence>
<comment type="caution">
    <text evidence="1">The sequence shown here is derived from an EMBL/GenBank/DDBJ whole genome shotgun (WGS) entry which is preliminary data.</text>
</comment>
<dbReference type="Proteomes" id="UP001153069">
    <property type="component" value="Unassembled WGS sequence"/>
</dbReference>
<dbReference type="AlphaFoldDB" id="A0A9N8HJC4"/>